<feature type="domain" description="Phospholipase D N-terminal" evidence="2">
    <location>
        <begin position="42"/>
        <end position="140"/>
    </location>
</feature>
<reference evidence="3 4" key="1">
    <citation type="submission" date="2019-12" db="EMBL/GenBank/DDBJ databases">
        <title>Auraticoccus cholistani sp. nov., an actinomycete isolated from soil of Cholistan desert.</title>
        <authorList>
            <person name="Cheema M.T."/>
        </authorList>
    </citation>
    <scope>NUCLEOTIDE SEQUENCE [LARGE SCALE GENOMIC DNA]</scope>
    <source>
        <strain evidence="3 4">F435</strain>
    </source>
</reference>
<dbReference type="PROSITE" id="PS51318">
    <property type="entry name" value="TAT"/>
    <property type="match status" value="1"/>
</dbReference>
<evidence type="ECO:0000259" key="2">
    <source>
        <dbReference type="Pfam" id="PF16655"/>
    </source>
</evidence>
<dbReference type="Proteomes" id="UP000435304">
    <property type="component" value="Unassembled WGS sequence"/>
</dbReference>
<dbReference type="InterPro" id="IPR052900">
    <property type="entry name" value="Phospholipid_Metab_Enz"/>
</dbReference>
<dbReference type="InterPro" id="IPR006311">
    <property type="entry name" value="TAT_signal"/>
</dbReference>
<dbReference type="Pfam" id="PF16655">
    <property type="entry name" value="PhoD_N"/>
    <property type="match status" value="1"/>
</dbReference>
<dbReference type="Gene3D" id="3.60.21.70">
    <property type="entry name" value="PhoD-like phosphatase"/>
    <property type="match status" value="1"/>
</dbReference>
<dbReference type="InterPro" id="IPR038607">
    <property type="entry name" value="PhoD-like_sf"/>
</dbReference>
<comment type="caution">
    <text evidence="3">The sequence shown here is derived from an EMBL/GenBank/DDBJ whole genome shotgun (WGS) entry which is preliminary data.</text>
</comment>
<protein>
    <submittedName>
        <fullName evidence="3">Alkaline phosphatase</fullName>
    </submittedName>
</protein>
<keyword evidence="4" id="KW-1185">Reference proteome</keyword>
<dbReference type="InterPro" id="IPR029052">
    <property type="entry name" value="Metallo-depent_PP-like"/>
</dbReference>
<dbReference type="InterPro" id="IPR018946">
    <property type="entry name" value="PhoD-like_MPP"/>
</dbReference>
<evidence type="ECO:0000313" key="4">
    <source>
        <dbReference type="Proteomes" id="UP000435304"/>
    </source>
</evidence>
<name>A0A6A9UTB7_9ACTN</name>
<sequence>MSTNLNRRQLIGAGLAGGLALTSTATLPSLADESSETDLFTLGVASGDPLPDSVVLWTRLCRSPLAPDGLGGMAARRYPVRWEVAEDDAFRRVVRRGSTVAAPSWAHSVHVEVDGLRPGRDYWFRFRAGRQLSPVGHTRTAPGYDADPAALAFAFTSCQNYPAGYFTALRHMAQDDLDVVLHLGDYIYEGGGGGALGRAHAPASETFGLADYRVRHSQYKTDPDLQALHAAHAMISVPDDHEVENNWAGDISQVDTEPDQDPAVFRQRRAAAFKAMYENMPYRRAQLPDGPDMRLYRRVRYGRLLDFSMIDTRQYRDDQLEDCVGDCEARRDPGRTMLGEAQERWLVDGLADPGAARWKVVGNQGISFEADRVAGPGVAYSQDNWGGYAGARQSLYDQVHEAGVENLVVVTGDAHRNASAELKLDFADQSSPTIGTEFLGTSVSSGGDGGDQSALTRTWLAENPHIKFANDQRGYQRVRVSRETLEVDYRVLEYVTRPGSPVSTRETMVVESGRPGIVAGGRV</sequence>
<dbReference type="SUPFAM" id="SSF56300">
    <property type="entry name" value="Metallo-dependent phosphatases"/>
    <property type="match status" value="1"/>
</dbReference>
<dbReference type="PANTHER" id="PTHR43606">
    <property type="entry name" value="PHOSPHATASE, PUTATIVE (AFU_ORTHOLOGUE AFUA_6G08710)-RELATED"/>
    <property type="match status" value="1"/>
</dbReference>
<evidence type="ECO:0000259" key="1">
    <source>
        <dbReference type="Pfam" id="PF09423"/>
    </source>
</evidence>
<proteinExistence type="predicted"/>
<feature type="domain" description="PhoD-like phosphatase metallophosphatase" evidence="1">
    <location>
        <begin position="153"/>
        <end position="489"/>
    </location>
</feature>
<dbReference type="Pfam" id="PF09423">
    <property type="entry name" value="PhoD"/>
    <property type="match status" value="1"/>
</dbReference>
<organism evidence="3 4">
    <name type="scientific">Auraticoccus cholistanensis</name>
    <dbReference type="NCBI Taxonomy" id="2656650"/>
    <lineage>
        <taxon>Bacteria</taxon>
        <taxon>Bacillati</taxon>
        <taxon>Actinomycetota</taxon>
        <taxon>Actinomycetes</taxon>
        <taxon>Propionibacteriales</taxon>
        <taxon>Propionibacteriaceae</taxon>
        <taxon>Auraticoccus</taxon>
    </lineage>
</organism>
<dbReference type="EMBL" id="WPCU01000005">
    <property type="protein sequence ID" value="MVA75888.1"/>
    <property type="molecule type" value="Genomic_DNA"/>
</dbReference>
<dbReference type="CDD" id="cd07389">
    <property type="entry name" value="MPP_PhoD"/>
    <property type="match status" value="1"/>
</dbReference>
<dbReference type="RefSeq" id="WP_156609397.1">
    <property type="nucleotide sequence ID" value="NZ_WPCU01000005.1"/>
</dbReference>
<accession>A0A6A9UTB7</accession>
<gene>
    <name evidence="3" type="ORF">GC722_07615</name>
</gene>
<evidence type="ECO:0000313" key="3">
    <source>
        <dbReference type="EMBL" id="MVA75888.1"/>
    </source>
</evidence>
<dbReference type="AlphaFoldDB" id="A0A6A9UTB7"/>
<dbReference type="InterPro" id="IPR032093">
    <property type="entry name" value="PhoD_N"/>
</dbReference>
<dbReference type="Gene3D" id="2.60.40.380">
    <property type="entry name" value="Purple acid phosphatase-like, N-terminal"/>
    <property type="match status" value="1"/>
</dbReference>
<dbReference type="PANTHER" id="PTHR43606:SF2">
    <property type="entry name" value="ALKALINE PHOSPHATASE FAMILY PROTEIN (AFU_ORTHOLOGUE AFUA_5G03860)"/>
    <property type="match status" value="1"/>
</dbReference>